<dbReference type="InterPro" id="IPR036890">
    <property type="entry name" value="HATPase_C_sf"/>
</dbReference>
<evidence type="ECO:0000259" key="7">
    <source>
        <dbReference type="PROSITE" id="PS50109"/>
    </source>
</evidence>
<evidence type="ECO:0000256" key="3">
    <source>
        <dbReference type="ARBA" id="ARBA00022553"/>
    </source>
</evidence>
<keyword evidence="11" id="KW-1185">Reference proteome</keyword>
<dbReference type="PROSITE" id="PS50109">
    <property type="entry name" value="HIS_KIN"/>
    <property type="match status" value="1"/>
</dbReference>
<feature type="domain" description="PAS" evidence="8">
    <location>
        <begin position="709"/>
        <end position="759"/>
    </location>
</feature>
<dbReference type="PANTHER" id="PTHR43304">
    <property type="entry name" value="PHYTOCHROME-LIKE PROTEIN CPH1"/>
    <property type="match status" value="1"/>
</dbReference>
<dbReference type="InterPro" id="IPR005467">
    <property type="entry name" value="His_kinase_dom"/>
</dbReference>
<dbReference type="SMART" id="SM00086">
    <property type="entry name" value="PAC"/>
    <property type="match status" value="4"/>
</dbReference>
<organism evidence="10 11">
    <name type="scientific">Deinobacterium chartae</name>
    <dbReference type="NCBI Taxonomy" id="521158"/>
    <lineage>
        <taxon>Bacteria</taxon>
        <taxon>Thermotogati</taxon>
        <taxon>Deinococcota</taxon>
        <taxon>Deinococci</taxon>
        <taxon>Deinococcales</taxon>
        <taxon>Deinococcaceae</taxon>
        <taxon>Deinobacterium</taxon>
    </lineage>
</organism>
<dbReference type="FunFam" id="3.30.450.20:FF:000099">
    <property type="entry name" value="Sensory box sensor histidine kinase"/>
    <property type="match status" value="1"/>
</dbReference>
<evidence type="ECO:0000256" key="1">
    <source>
        <dbReference type="ARBA" id="ARBA00000085"/>
    </source>
</evidence>
<dbReference type="Gene3D" id="3.30.450.40">
    <property type="match status" value="1"/>
</dbReference>
<feature type="coiled-coil region" evidence="6">
    <location>
        <begin position="669"/>
        <end position="696"/>
    </location>
</feature>
<gene>
    <name evidence="10" type="ORF">HNR42_000975</name>
</gene>
<dbReference type="AlphaFoldDB" id="A0A841HZX9"/>
<evidence type="ECO:0000256" key="6">
    <source>
        <dbReference type="SAM" id="Coils"/>
    </source>
</evidence>
<feature type="domain" description="PAS" evidence="8">
    <location>
        <begin position="308"/>
        <end position="377"/>
    </location>
</feature>
<comment type="caution">
    <text evidence="10">The sequence shown here is derived from an EMBL/GenBank/DDBJ whole genome shotgun (WGS) entry which is preliminary data.</text>
</comment>
<dbReference type="InterPro" id="IPR029016">
    <property type="entry name" value="GAF-like_dom_sf"/>
</dbReference>
<feature type="domain" description="PAS" evidence="8">
    <location>
        <begin position="32"/>
        <end position="80"/>
    </location>
</feature>
<dbReference type="InterPro" id="IPR036097">
    <property type="entry name" value="HisK_dim/P_sf"/>
</dbReference>
<feature type="domain" description="PAC" evidence="9">
    <location>
        <begin position="509"/>
        <end position="561"/>
    </location>
</feature>
<dbReference type="NCBIfam" id="TIGR00229">
    <property type="entry name" value="sensory_box"/>
    <property type="match status" value="5"/>
</dbReference>
<dbReference type="PANTHER" id="PTHR43304:SF1">
    <property type="entry name" value="PAC DOMAIN-CONTAINING PROTEIN"/>
    <property type="match status" value="1"/>
</dbReference>
<evidence type="ECO:0000256" key="4">
    <source>
        <dbReference type="ARBA" id="ARBA00022679"/>
    </source>
</evidence>
<dbReference type="SMART" id="SM00388">
    <property type="entry name" value="HisKA"/>
    <property type="match status" value="1"/>
</dbReference>
<keyword evidence="4" id="KW-0808">Transferase</keyword>
<dbReference type="GO" id="GO:0000155">
    <property type="term" value="F:phosphorelay sensor kinase activity"/>
    <property type="evidence" value="ECO:0007669"/>
    <property type="project" value="InterPro"/>
</dbReference>
<evidence type="ECO:0000259" key="9">
    <source>
        <dbReference type="PROSITE" id="PS50113"/>
    </source>
</evidence>
<dbReference type="Gene3D" id="1.10.287.130">
    <property type="match status" value="1"/>
</dbReference>
<dbReference type="Pfam" id="PF00989">
    <property type="entry name" value="PAS"/>
    <property type="match status" value="1"/>
</dbReference>
<evidence type="ECO:0000313" key="11">
    <source>
        <dbReference type="Proteomes" id="UP000569951"/>
    </source>
</evidence>
<dbReference type="SUPFAM" id="SSF55785">
    <property type="entry name" value="PYP-like sensor domain (PAS domain)"/>
    <property type="match status" value="5"/>
</dbReference>
<name>A0A841HZX9_9DEIO</name>
<feature type="domain" description="PAS" evidence="8">
    <location>
        <begin position="558"/>
        <end position="629"/>
    </location>
</feature>
<dbReference type="Gene3D" id="3.30.565.10">
    <property type="entry name" value="Histidine kinase-like ATPase, C-terminal domain"/>
    <property type="match status" value="1"/>
</dbReference>
<dbReference type="CDD" id="cd00082">
    <property type="entry name" value="HisKA"/>
    <property type="match status" value="1"/>
</dbReference>
<dbReference type="SMART" id="SM00387">
    <property type="entry name" value="HATPase_c"/>
    <property type="match status" value="1"/>
</dbReference>
<dbReference type="SMART" id="SM00065">
    <property type="entry name" value="GAF"/>
    <property type="match status" value="1"/>
</dbReference>
<dbReference type="InterPro" id="IPR013767">
    <property type="entry name" value="PAS_fold"/>
</dbReference>
<dbReference type="SUPFAM" id="SSF47384">
    <property type="entry name" value="Homodimeric domain of signal transducing histidine kinase"/>
    <property type="match status" value="1"/>
</dbReference>
<dbReference type="Pfam" id="PF02518">
    <property type="entry name" value="HATPase_c"/>
    <property type="match status" value="1"/>
</dbReference>
<reference evidence="10 11" key="1">
    <citation type="submission" date="2020-08" db="EMBL/GenBank/DDBJ databases">
        <title>Genomic Encyclopedia of Type Strains, Phase IV (KMG-IV): sequencing the most valuable type-strain genomes for metagenomic binning, comparative biology and taxonomic classification.</title>
        <authorList>
            <person name="Goeker M."/>
        </authorList>
    </citation>
    <scope>NUCLEOTIDE SEQUENCE [LARGE SCALE GENOMIC DNA]</scope>
    <source>
        <strain evidence="10 11">DSM 21458</strain>
    </source>
</reference>
<accession>A0A841HZX9</accession>
<dbReference type="InterPro" id="IPR013655">
    <property type="entry name" value="PAS_fold_3"/>
</dbReference>
<dbReference type="Proteomes" id="UP000569951">
    <property type="component" value="Unassembled WGS sequence"/>
</dbReference>
<dbReference type="EC" id="2.7.13.3" evidence="2"/>
<dbReference type="InterPro" id="IPR001610">
    <property type="entry name" value="PAC"/>
</dbReference>
<dbReference type="EMBL" id="JACHHG010000003">
    <property type="protein sequence ID" value="MBB6097558.1"/>
    <property type="molecule type" value="Genomic_DNA"/>
</dbReference>
<protein>
    <recommendedName>
        <fullName evidence="2">histidine kinase</fullName>
        <ecNumber evidence="2">2.7.13.3</ecNumber>
    </recommendedName>
</protein>
<dbReference type="InterPro" id="IPR003594">
    <property type="entry name" value="HATPase_dom"/>
</dbReference>
<feature type="coiled-coil region" evidence="6">
    <location>
        <begin position="419"/>
        <end position="446"/>
    </location>
</feature>
<dbReference type="SUPFAM" id="SSF55874">
    <property type="entry name" value="ATPase domain of HSP90 chaperone/DNA topoisomerase II/histidine kinase"/>
    <property type="match status" value="1"/>
</dbReference>
<dbReference type="FunFam" id="3.30.565.10:FF:000006">
    <property type="entry name" value="Sensor histidine kinase WalK"/>
    <property type="match status" value="1"/>
</dbReference>
<dbReference type="InterPro" id="IPR013656">
    <property type="entry name" value="PAS_4"/>
</dbReference>
<dbReference type="GO" id="GO:0006355">
    <property type="term" value="P:regulation of DNA-templated transcription"/>
    <property type="evidence" value="ECO:0007669"/>
    <property type="project" value="InterPro"/>
</dbReference>
<evidence type="ECO:0000259" key="8">
    <source>
        <dbReference type="PROSITE" id="PS50112"/>
    </source>
</evidence>
<keyword evidence="3" id="KW-0597">Phosphoprotein</keyword>
<dbReference type="InterPro" id="IPR003661">
    <property type="entry name" value="HisK_dim/P_dom"/>
</dbReference>
<dbReference type="PRINTS" id="PR00344">
    <property type="entry name" value="BCTRLSENSOR"/>
</dbReference>
<dbReference type="RefSeq" id="WP_183985111.1">
    <property type="nucleotide sequence ID" value="NZ_JACHHG010000003.1"/>
</dbReference>
<dbReference type="PROSITE" id="PS50112">
    <property type="entry name" value="PAS"/>
    <property type="match status" value="5"/>
</dbReference>
<feature type="domain" description="PAS" evidence="8">
    <location>
        <begin position="436"/>
        <end position="506"/>
    </location>
</feature>
<dbReference type="InterPro" id="IPR004358">
    <property type="entry name" value="Sig_transdc_His_kin-like_C"/>
</dbReference>
<dbReference type="PROSITE" id="PS50113">
    <property type="entry name" value="PAC"/>
    <property type="match status" value="2"/>
</dbReference>
<keyword evidence="5" id="KW-0418">Kinase</keyword>
<dbReference type="CDD" id="cd00130">
    <property type="entry name" value="PAS"/>
    <property type="match status" value="4"/>
</dbReference>
<feature type="domain" description="PAC" evidence="9">
    <location>
        <begin position="783"/>
        <end position="835"/>
    </location>
</feature>
<dbReference type="InterPro" id="IPR052162">
    <property type="entry name" value="Sensor_kinase/Photoreceptor"/>
</dbReference>
<dbReference type="SMART" id="SM00091">
    <property type="entry name" value="PAS"/>
    <property type="match status" value="5"/>
</dbReference>
<evidence type="ECO:0000313" key="10">
    <source>
        <dbReference type="EMBL" id="MBB6097558.1"/>
    </source>
</evidence>
<dbReference type="InterPro" id="IPR003018">
    <property type="entry name" value="GAF"/>
</dbReference>
<dbReference type="Pfam" id="PF08447">
    <property type="entry name" value="PAS_3"/>
    <property type="match status" value="2"/>
</dbReference>
<dbReference type="CDD" id="cd16921">
    <property type="entry name" value="HATPase_FilI-like"/>
    <property type="match status" value="1"/>
</dbReference>
<dbReference type="Pfam" id="PF13185">
    <property type="entry name" value="GAF_2"/>
    <property type="match status" value="1"/>
</dbReference>
<feature type="coiled-coil region" evidence="6">
    <location>
        <begin position="826"/>
        <end position="853"/>
    </location>
</feature>
<evidence type="ECO:0000256" key="5">
    <source>
        <dbReference type="ARBA" id="ARBA00022777"/>
    </source>
</evidence>
<proteinExistence type="predicted"/>
<sequence length="1068" mass="119008">MTSEPSSASPAVIARDPAYDALPVIAWGAGNDGKLNFVNRAFLEYVGLEEIPQGFDLMSLVHPDDRARVTERAQHSLQTGADYEVEFRLRGTSGFRWFVSQARPRQDAQGQGAGWIGTCVSIHERVLAEAREQQLQEIAGALLRAPDAATIGATVLERSVPFLEAAAGVVALLSEDHGRLEVVASVGYPQILIDHYRVMDMHHPLPVTDALRSNTNLFLTGADLALQYPEQMRLRQQMGVSLQGIATLPLTFEGQALGVLTLAFAQDRDFSDTDRTFLTTLARLCAQGLERARRAQAEQAAQAELRRTAAQLDTLLSSAPVGLALFDEAGRFVRLNPKLAEINGLPLEAHLGRTVPELLPEMASEVHATILEVARSGRAVLGKTALGMTPAMPGVMRSWSVDYYPVRLDGGPVLGVGAIAEETTERERYQRALSESEARYRSLVQATSQIVWTTPPSGEMQPPQPTWSEFTGQSDTDMIGWGWLEAVHPEDRERSAQAWKRAVRERSIYRIEHRLRRKDGVYRHMQARAVPVLEEDGSIREWVGVHSDVTERREAQAQADRLARLVEESADLVGIADLEGRVTYLNAAGRELVGLSEEQYRQTVIEDFFLEEDRDFVSQQVLPTVLHEGRWRGDTQFRHFGGGKPIAVDWNVFLLSDPQSGQPLAFATVTRDIRERRRAEEALQQLNSALERRVRDRTFELEQLAAFNRLILEAAGEGIVGLDLNGQVSFANPAAAAMTGRMVSELVGENFHTLVRPVDEQGQPVPHTAFAAFDAFREGQVGRSDVERFTRPDGSLFPVNYISTPLLGAGGRVSGAVLLFSDITERKRSEERLRRANEELRRSNQELQQFAYVASHDLQEPLRTVASYTELLAQRYRGQLDERADRYIEFAVGGARRMQRLIHDLLAYSRAGSSEVTPEPTSSEEALLEVLASLEQLVSESGARVSFDKLPEVRADGGQLRQLFQNLIANGLKFRRPDITPHIHISSEREGRMWRFSVSDNGIGIDPRYFERIFMIFQRLHSRESYEGNGVGLAICKRIVERHGGNIWLESEPGKGSVFHFTLPAASR</sequence>
<keyword evidence="6" id="KW-0175">Coiled coil</keyword>
<dbReference type="SUPFAM" id="SSF55781">
    <property type="entry name" value="GAF domain-like"/>
    <property type="match status" value="1"/>
</dbReference>
<dbReference type="Gene3D" id="3.30.450.20">
    <property type="entry name" value="PAS domain"/>
    <property type="match status" value="5"/>
</dbReference>
<dbReference type="Pfam" id="PF08448">
    <property type="entry name" value="PAS_4"/>
    <property type="match status" value="2"/>
</dbReference>
<dbReference type="Pfam" id="PF00512">
    <property type="entry name" value="HisKA"/>
    <property type="match status" value="1"/>
</dbReference>
<dbReference type="InterPro" id="IPR035965">
    <property type="entry name" value="PAS-like_dom_sf"/>
</dbReference>
<evidence type="ECO:0000256" key="2">
    <source>
        <dbReference type="ARBA" id="ARBA00012438"/>
    </source>
</evidence>
<dbReference type="InterPro" id="IPR000700">
    <property type="entry name" value="PAS-assoc_C"/>
</dbReference>
<feature type="domain" description="Histidine kinase" evidence="7">
    <location>
        <begin position="853"/>
        <end position="1067"/>
    </location>
</feature>
<dbReference type="InterPro" id="IPR000014">
    <property type="entry name" value="PAS"/>
</dbReference>
<comment type="catalytic activity">
    <reaction evidence="1">
        <text>ATP + protein L-histidine = ADP + protein N-phospho-L-histidine.</text>
        <dbReference type="EC" id="2.7.13.3"/>
    </reaction>
</comment>